<feature type="domain" description="SWIM-type" evidence="6">
    <location>
        <begin position="124"/>
        <end position="156"/>
    </location>
</feature>
<keyword evidence="2 4" id="KW-0863">Zinc-finger</keyword>
<dbReference type="PANTHER" id="PTHR31973">
    <property type="entry name" value="POLYPROTEIN, PUTATIVE-RELATED"/>
    <property type="match status" value="1"/>
</dbReference>
<dbReference type="Pfam" id="PF04434">
    <property type="entry name" value="SWIM"/>
    <property type="match status" value="1"/>
</dbReference>
<evidence type="ECO:0000259" key="6">
    <source>
        <dbReference type="PROSITE" id="PS50966"/>
    </source>
</evidence>
<organism evidence="7 8">
    <name type="scientific">Papaver atlanticum</name>
    <dbReference type="NCBI Taxonomy" id="357466"/>
    <lineage>
        <taxon>Eukaryota</taxon>
        <taxon>Viridiplantae</taxon>
        <taxon>Streptophyta</taxon>
        <taxon>Embryophyta</taxon>
        <taxon>Tracheophyta</taxon>
        <taxon>Spermatophyta</taxon>
        <taxon>Magnoliopsida</taxon>
        <taxon>Ranunculales</taxon>
        <taxon>Papaveraceae</taxon>
        <taxon>Papaveroideae</taxon>
        <taxon>Papaver</taxon>
    </lineage>
</organism>
<dbReference type="PANTHER" id="PTHR31973:SF187">
    <property type="entry name" value="MUTATOR TRANSPOSASE MUDRA PROTEIN"/>
    <property type="match status" value="1"/>
</dbReference>
<dbReference type="EMBL" id="JAJJMB010004763">
    <property type="protein sequence ID" value="KAI3941922.1"/>
    <property type="molecule type" value="Genomic_DNA"/>
</dbReference>
<dbReference type="InterPro" id="IPR006564">
    <property type="entry name" value="Znf_PMZ"/>
</dbReference>
<evidence type="ECO:0000256" key="4">
    <source>
        <dbReference type="PROSITE-ProRule" id="PRU00047"/>
    </source>
</evidence>
<comment type="caution">
    <text evidence="7">The sequence shown here is derived from an EMBL/GenBank/DDBJ whole genome shotgun (WGS) entry which is preliminary data.</text>
</comment>
<reference evidence="7" key="1">
    <citation type="submission" date="2022-04" db="EMBL/GenBank/DDBJ databases">
        <title>A functionally conserved STORR gene fusion in Papaver species that diverged 16.8 million years ago.</title>
        <authorList>
            <person name="Catania T."/>
        </authorList>
    </citation>
    <scope>NUCLEOTIDE SEQUENCE</scope>
    <source>
        <strain evidence="7">S-188037</strain>
    </source>
</reference>
<evidence type="ECO:0008006" key="9">
    <source>
        <dbReference type="Google" id="ProtNLM"/>
    </source>
</evidence>
<keyword evidence="1" id="KW-0479">Metal-binding</keyword>
<evidence type="ECO:0000256" key="3">
    <source>
        <dbReference type="ARBA" id="ARBA00022833"/>
    </source>
</evidence>
<accession>A0AAD4XS30</accession>
<dbReference type="AlphaFoldDB" id="A0AAD4XS30"/>
<evidence type="ECO:0000313" key="8">
    <source>
        <dbReference type="Proteomes" id="UP001202328"/>
    </source>
</evidence>
<sequence>MAKLQELSPKAVKEVRDLGVELWARVKARKPLFSMMTTNPAESFNSTLKPAKKLSLVLLMDFIRRTLAEWFAIRKKIAKDWMGKLSSKATEIIVARNQLAISFWTIFLGGGRYEVTESGCQEAHEVNLEERTCSCGRFQTEFLPCLHALAVIKTKKYTTNFSVCGVHWRTSAWRSAYQGTIELPLTVGRWDLPQDIQSRKCLHPDFKYSAGRPKLDRYRGWSEKPKPPANQQRRCSKCGAEGHYRTTCPK</sequence>
<feature type="domain" description="CCHC-type" evidence="5">
    <location>
        <begin position="233"/>
        <end position="250"/>
    </location>
</feature>
<dbReference type="PROSITE" id="PS50158">
    <property type="entry name" value="ZF_CCHC"/>
    <property type="match status" value="1"/>
</dbReference>
<dbReference type="GO" id="GO:0003676">
    <property type="term" value="F:nucleic acid binding"/>
    <property type="evidence" value="ECO:0007669"/>
    <property type="project" value="InterPro"/>
</dbReference>
<evidence type="ECO:0000256" key="2">
    <source>
        <dbReference type="ARBA" id="ARBA00022771"/>
    </source>
</evidence>
<evidence type="ECO:0000259" key="5">
    <source>
        <dbReference type="PROSITE" id="PS50158"/>
    </source>
</evidence>
<dbReference type="SMART" id="SM00575">
    <property type="entry name" value="ZnF_PMZ"/>
    <property type="match status" value="1"/>
</dbReference>
<keyword evidence="3" id="KW-0862">Zinc</keyword>
<proteinExistence type="predicted"/>
<evidence type="ECO:0000313" key="7">
    <source>
        <dbReference type="EMBL" id="KAI3941922.1"/>
    </source>
</evidence>
<dbReference type="GO" id="GO:0008270">
    <property type="term" value="F:zinc ion binding"/>
    <property type="evidence" value="ECO:0007669"/>
    <property type="project" value="UniProtKB-KW"/>
</dbReference>
<dbReference type="InterPro" id="IPR001878">
    <property type="entry name" value="Znf_CCHC"/>
</dbReference>
<dbReference type="PROSITE" id="PS50966">
    <property type="entry name" value="ZF_SWIM"/>
    <property type="match status" value="1"/>
</dbReference>
<evidence type="ECO:0000256" key="1">
    <source>
        <dbReference type="ARBA" id="ARBA00022723"/>
    </source>
</evidence>
<dbReference type="Proteomes" id="UP001202328">
    <property type="component" value="Unassembled WGS sequence"/>
</dbReference>
<dbReference type="InterPro" id="IPR036875">
    <property type="entry name" value="Znf_CCHC_sf"/>
</dbReference>
<dbReference type="SUPFAM" id="SSF57756">
    <property type="entry name" value="Retrovirus zinc finger-like domains"/>
    <property type="match status" value="1"/>
</dbReference>
<name>A0AAD4XS30_9MAGN</name>
<protein>
    <recommendedName>
        <fullName evidence="9">SWIM-type domain-containing protein</fullName>
    </recommendedName>
</protein>
<keyword evidence="8" id="KW-1185">Reference proteome</keyword>
<gene>
    <name evidence="7" type="ORF">MKW98_009132</name>
</gene>
<dbReference type="InterPro" id="IPR007527">
    <property type="entry name" value="Znf_SWIM"/>
</dbReference>